<evidence type="ECO:0000256" key="7">
    <source>
        <dbReference type="ARBA" id="ARBA00022723"/>
    </source>
</evidence>
<evidence type="ECO:0000256" key="13">
    <source>
        <dbReference type="ARBA" id="ARBA00023172"/>
    </source>
</evidence>
<dbReference type="EMBL" id="JABFUD020000017">
    <property type="protein sequence ID" value="KAI5066753.1"/>
    <property type="molecule type" value="Genomic_DNA"/>
</dbReference>
<accession>A0A9D4UFY0</accession>
<evidence type="ECO:0000256" key="14">
    <source>
        <dbReference type="ARBA" id="ARBA00023204"/>
    </source>
</evidence>
<dbReference type="PROSITE" id="PS50160">
    <property type="entry name" value="DNA_LIGASE_A3"/>
    <property type="match status" value="1"/>
</dbReference>
<dbReference type="Pfam" id="PF04675">
    <property type="entry name" value="DNA_ligase_A_N"/>
    <property type="match status" value="1"/>
</dbReference>
<dbReference type="GO" id="GO:0003677">
    <property type="term" value="F:DNA binding"/>
    <property type="evidence" value="ECO:0007669"/>
    <property type="project" value="InterPro"/>
</dbReference>
<keyword evidence="24" id="KW-1185">Reference proteome</keyword>
<feature type="domain" description="BRCT" evidence="22">
    <location>
        <begin position="639"/>
        <end position="727"/>
    </location>
</feature>
<evidence type="ECO:0000256" key="17">
    <source>
        <dbReference type="ARBA" id="ARBA00031942"/>
    </source>
</evidence>
<evidence type="ECO:0000313" key="24">
    <source>
        <dbReference type="Proteomes" id="UP000886520"/>
    </source>
</evidence>
<evidence type="ECO:0000256" key="15">
    <source>
        <dbReference type="ARBA" id="ARBA00023242"/>
    </source>
</evidence>
<dbReference type="GO" id="GO:0006310">
    <property type="term" value="P:DNA recombination"/>
    <property type="evidence" value="ECO:0007669"/>
    <property type="project" value="UniProtKB-KW"/>
</dbReference>
<dbReference type="PROSITE" id="PS00333">
    <property type="entry name" value="DNA_LIGASE_A2"/>
    <property type="match status" value="1"/>
</dbReference>
<evidence type="ECO:0000256" key="10">
    <source>
        <dbReference type="ARBA" id="ARBA00022763"/>
    </source>
</evidence>
<evidence type="ECO:0000256" key="1">
    <source>
        <dbReference type="ARBA" id="ARBA00001946"/>
    </source>
</evidence>
<dbReference type="GO" id="GO:0003910">
    <property type="term" value="F:DNA ligase (ATP) activity"/>
    <property type="evidence" value="ECO:0007669"/>
    <property type="project" value="UniProtKB-EC"/>
</dbReference>
<evidence type="ECO:0000259" key="22">
    <source>
        <dbReference type="PROSITE" id="PS50172"/>
    </source>
</evidence>
<evidence type="ECO:0000256" key="8">
    <source>
        <dbReference type="ARBA" id="ARBA00022737"/>
    </source>
</evidence>
<dbReference type="OrthoDB" id="151490at2759"/>
<dbReference type="InterPro" id="IPR044125">
    <property type="entry name" value="Adenylation_DNA_ligase_IV"/>
</dbReference>
<dbReference type="GO" id="GO:0071897">
    <property type="term" value="P:DNA biosynthetic process"/>
    <property type="evidence" value="ECO:0007669"/>
    <property type="project" value="InterPro"/>
</dbReference>
<dbReference type="GO" id="GO:0006303">
    <property type="term" value="P:double-strand break repair via nonhomologous end joining"/>
    <property type="evidence" value="ECO:0007669"/>
    <property type="project" value="TreeGrafter"/>
</dbReference>
<dbReference type="InterPro" id="IPR012308">
    <property type="entry name" value="DNA_ligase_ATP-dep_N"/>
</dbReference>
<feature type="compositionally biased region" description="Basic and acidic residues" evidence="20">
    <location>
        <begin position="932"/>
        <end position="944"/>
    </location>
</feature>
<dbReference type="SUPFAM" id="SSF56091">
    <property type="entry name" value="DNA ligase/mRNA capping enzyme, catalytic domain"/>
    <property type="match status" value="1"/>
</dbReference>
<dbReference type="EC" id="6.5.1.1" evidence="4"/>
<name>A0A9D4UFY0_ADICA</name>
<keyword evidence="15" id="KW-0539">Nucleus</keyword>
<comment type="similarity">
    <text evidence="3 19">Belongs to the ATP-dependent DNA ligase family.</text>
</comment>
<comment type="catalytic activity">
    <reaction evidence="18">
        <text>ATP + (deoxyribonucleotide)n-3'-hydroxyl + 5'-phospho-(deoxyribonucleotide)m = (deoxyribonucleotide)n+m + AMP + diphosphate.</text>
        <dbReference type="EC" id="6.5.1.1"/>
    </reaction>
</comment>
<evidence type="ECO:0000259" key="21">
    <source>
        <dbReference type="PROSITE" id="PS50160"/>
    </source>
</evidence>
<dbReference type="InterPro" id="IPR012310">
    <property type="entry name" value="DNA_ligase_ATP-dep_cent"/>
</dbReference>
<dbReference type="InterPro" id="IPR021536">
    <property type="entry name" value="DNA_ligase_IV_dom"/>
</dbReference>
<keyword evidence="11" id="KW-0067">ATP-binding</keyword>
<evidence type="ECO:0000256" key="18">
    <source>
        <dbReference type="ARBA" id="ARBA00034003"/>
    </source>
</evidence>
<evidence type="ECO:0000256" key="3">
    <source>
        <dbReference type="ARBA" id="ARBA00007572"/>
    </source>
</evidence>
<dbReference type="FunFam" id="2.40.50.140:FF:000173">
    <property type="entry name" value="DNA ligase"/>
    <property type="match status" value="1"/>
</dbReference>
<dbReference type="InterPro" id="IPR036420">
    <property type="entry name" value="BRCT_dom_sf"/>
</dbReference>
<keyword evidence="10" id="KW-0227">DNA damage</keyword>
<feature type="domain" description="BRCT" evidence="22">
    <location>
        <begin position="793"/>
        <end position="900"/>
    </location>
</feature>
<evidence type="ECO:0000256" key="2">
    <source>
        <dbReference type="ARBA" id="ARBA00004123"/>
    </source>
</evidence>
<evidence type="ECO:0000256" key="16">
    <source>
        <dbReference type="ARBA" id="ARBA00030676"/>
    </source>
</evidence>
<dbReference type="InterPro" id="IPR016059">
    <property type="entry name" value="DNA_ligase_ATP-dep_CS"/>
</dbReference>
<comment type="caution">
    <text evidence="23">The sequence shown here is derived from an EMBL/GenBank/DDBJ whole genome shotgun (WGS) entry which is preliminary data.</text>
</comment>
<dbReference type="Gene3D" id="2.40.50.140">
    <property type="entry name" value="Nucleic acid-binding proteins"/>
    <property type="match status" value="1"/>
</dbReference>
<dbReference type="InterPro" id="IPR012309">
    <property type="entry name" value="DNA_ligase_ATP-dep_C"/>
</dbReference>
<dbReference type="Pfam" id="PF01068">
    <property type="entry name" value="DNA_ligase_A_M"/>
    <property type="match status" value="1"/>
</dbReference>
<dbReference type="GO" id="GO:0006297">
    <property type="term" value="P:nucleotide-excision repair, DNA gap filling"/>
    <property type="evidence" value="ECO:0007669"/>
    <property type="project" value="TreeGrafter"/>
</dbReference>
<evidence type="ECO:0000256" key="5">
    <source>
        <dbReference type="ARBA" id="ARBA00022073"/>
    </source>
</evidence>
<dbReference type="GO" id="GO:0046872">
    <property type="term" value="F:metal ion binding"/>
    <property type="evidence" value="ECO:0007669"/>
    <property type="project" value="UniProtKB-KW"/>
</dbReference>
<comment type="subcellular location">
    <subcellularLocation>
        <location evidence="2">Nucleus</location>
    </subcellularLocation>
</comment>
<comment type="cofactor">
    <cofactor evidence="1">
        <name>Mg(2+)</name>
        <dbReference type="ChEBI" id="CHEBI:18420"/>
    </cofactor>
</comment>
<dbReference type="Pfam" id="PF00533">
    <property type="entry name" value="BRCT"/>
    <property type="match status" value="1"/>
</dbReference>
<organism evidence="23 24">
    <name type="scientific">Adiantum capillus-veneris</name>
    <name type="common">Maidenhair fern</name>
    <dbReference type="NCBI Taxonomy" id="13818"/>
    <lineage>
        <taxon>Eukaryota</taxon>
        <taxon>Viridiplantae</taxon>
        <taxon>Streptophyta</taxon>
        <taxon>Embryophyta</taxon>
        <taxon>Tracheophyta</taxon>
        <taxon>Polypodiopsida</taxon>
        <taxon>Polypodiidae</taxon>
        <taxon>Polypodiales</taxon>
        <taxon>Pteridineae</taxon>
        <taxon>Pteridaceae</taxon>
        <taxon>Vittarioideae</taxon>
        <taxon>Adiantum</taxon>
    </lineage>
</organism>
<evidence type="ECO:0000256" key="11">
    <source>
        <dbReference type="ARBA" id="ARBA00022840"/>
    </source>
</evidence>
<feature type="region of interest" description="Disordered" evidence="20">
    <location>
        <begin position="926"/>
        <end position="945"/>
    </location>
</feature>
<dbReference type="NCBIfam" id="TIGR00574">
    <property type="entry name" value="dnl1"/>
    <property type="match status" value="1"/>
</dbReference>
<dbReference type="CDD" id="cd07968">
    <property type="entry name" value="OBF_DNA_ligase_IV"/>
    <property type="match status" value="1"/>
</dbReference>
<evidence type="ECO:0000256" key="12">
    <source>
        <dbReference type="ARBA" id="ARBA00022842"/>
    </source>
</evidence>
<dbReference type="InterPro" id="IPR029710">
    <property type="entry name" value="LIG4"/>
</dbReference>
<sequence length="1160" mass="130888">MCDKTVQFSVLCSMLDAVARSKKPLLKRKHLRTFLDHVYTDHEFFSALRLILPGLDKERGTYGLKEAVLGKCIADALGLAKESEDAKKLLNWKKGSNAGNFPLVSAEVLYRRQSSSSGNLTIKDVNDYLDKLAAAESRDAKTTILAELINKTNAHEMRWIIIFILKELKLGISEKTVLHEFHPDAEDLFNVTCDLKLVCEKLKDRSQRFKRQDIVVGKPVRPQLASRVSGVEEAWKKLKGKRIVAECKFDGDRTQIHKNVNEVHFYSRSFIDHKEYTDGMAAVIIKQVKIDHCILDGEMLVWNKLTNRFAEFGSNQEVAKAAKDGLETDQQLCFVAFDILYSGDCSVTHQGLAERQILLKQVVQPLKGSLELLFPGSGCGHQDQPLWSTLVHTPEEINKFFMETVENRDEGIVLKDLDSKWEPGDRSGKWVKLKPDYVHAESELDALIIGCYLGSGRRGGEIGQFLLGLAEKPTQGGHPTRFFSFCKVGSGLSDNERDVLVSKLKPYLREVGRNTKPPSFYIVTNSSKERPDFWVEQPEKSVILEITSDIRTIKSEVFAAPYSLRFPRTNRIRYDKPWYDCLDVDSLVQLVHSRSGNTGDIKDYQKPRKARVARSKKSVPSLSVVPSHMLGTDVSLVKQESSIFKGLVFHFINVQPFSMRDSFHKQIVENGGSFAMNLNDSVTHAIAGEKKGMKYQAAASRRDILHQSWVLDCSTQKALVPLRPKYILHFSKNSKLRLDEHMDEHGDSYFEDIDTDDLRQLFQHLKEGNFSVGKEEICHFQSKHLWKEGFGQFHGCCIYFHNPIHSSNLDSQMVAEIALKRLELDLLMQGGEVTSKLEDATHMIIYTSTEHPLSFSNIIKSVTSENRNLLMAQSMHVVKHTWLEDALASKNKPEEDSYSLREKDMDIFMTPEKDNVMEQLPKLRKRSSFSRTGEERMADGDRSTSKRRLYCAKSKKLNCRSVPYTEATLNEGDISVLDRESESPPKRTCLLSRRRGRASDDKAGMSIGDRKVETGSMQCDIFEQEIQKVARLSSRCRGRASNNKAEVRNREGISAEDLPASSSDIDKERGVTGMQCDISGQEREIFASAQILQTENQAVSNSVTTVEITGGASEKKKATDIILPLFSMGGRLVRIVLLCVVYGLASGFTVQGEVSLVELE</sequence>
<evidence type="ECO:0000256" key="20">
    <source>
        <dbReference type="SAM" id="MobiDB-lite"/>
    </source>
</evidence>
<keyword evidence="14" id="KW-0234">DNA repair</keyword>
<dbReference type="InterPro" id="IPR000977">
    <property type="entry name" value="DNA_ligase_ATP-dep"/>
</dbReference>
<dbReference type="SMART" id="SM00292">
    <property type="entry name" value="BRCT"/>
    <property type="match status" value="1"/>
</dbReference>
<dbReference type="SUPFAM" id="SSF52113">
    <property type="entry name" value="BRCT domain"/>
    <property type="match status" value="2"/>
</dbReference>
<gene>
    <name evidence="23" type="ORF">GOP47_0017281</name>
</gene>
<protein>
    <recommendedName>
        <fullName evidence="5">DNA ligase 4</fullName>
        <ecNumber evidence="4">6.5.1.1</ecNumber>
    </recommendedName>
    <alternativeName>
        <fullName evidence="17">DNA ligase IV</fullName>
    </alternativeName>
    <alternativeName>
        <fullName evidence="16">Polydeoxyribonucleotide synthase [ATP] 4</fullName>
    </alternativeName>
</protein>
<dbReference type="Proteomes" id="UP000886520">
    <property type="component" value="Chromosome 17"/>
</dbReference>
<dbReference type="CDD" id="cd07903">
    <property type="entry name" value="Adenylation_DNA_ligase_IV"/>
    <property type="match status" value="1"/>
</dbReference>
<dbReference type="GO" id="GO:0032807">
    <property type="term" value="C:DNA ligase IV complex"/>
    <property type="evidence" value="ECO:0007669"/>
    <property type="project" value="TreeGrafter"/>
</dbReference>
<evidence type="ECO:0000256" key="9">
    <source>
        <dbReference type="ARBA" id="ARBA00022741"/>
    </source>
</evidence>
<dbReference type="AlphaFoldDB" id="A0A9D4UFY0"/>
<keyword evidence="8" id="KW-0677">Repeat</keyword>
<dbReference type="Gene3D" id="3.40.50.10190">
    <property type="entry name" value="BRCT domain"/>
    <property type="match status" value="2"/>
</dbReference>
<dbReference type="PROSITE" id="PS50172">
    <property type="entry name" value="BRCT"/>
    <property type="match status" value="2"/>
</dbReference>
<dbReference type="InterPro" id="IPR036599">
    <property type="entry name" value="DNA_ligase_N_sf"/>
</dbReference>
<keyword evidence="6" id="KW-0436">Ligase</keyword>
<feature type="domain" description="ATP-dependent DNA ligase family profile" evidence="21">
    <location>
        <begin position="325"/>
        <end position="471"/>
    </location>
</feature>
<dbReference type="GO" id="GO:0005524">
    <property type="term" value="F:ATP binding"/>
    <property type="evidence" value="ECO:0007669"/>
    <property type="project" value="UniProtKB-KW"/>
</dbReference>
<keyword evidence="7" id="KW-0479">Metal-binding</keyword>
<dbReference type="Pfam" id="PF04679">
    <property type="entry name" value="DNA_ligase_A_C"/>
    <property type="match status" value="1"/>
</dbReference>
<dbReference type="SUPFAM" id="SSF117018">
    <property type="entry name" value="ATP-dependent DNA ligase DNA-binding domain"/>
    <property type="match status" value="1"/>
</dbReference>
<evidence type="ECO:0000256" key="19">
    <source>
        <dbReference type="RuleBase" id="RU004196"/>
    </source>
</evidence>
<dbReference type="Pfam" id="PF11411">
    <property type="entry name" value="DNA_ligase_IV"/>
    <property type="match status" value="1"/>
</dbReference>
<dbReference type="PANTHER" id="PTHR45997:SF1">
    <property type="entry name" value="DNA LIGASE 4"/>
    <property type="match status" value="1"/>
</dbReference>
<keyword evidence="9" id="KW-0547">Nucleotide-binding</keyword>
<dbReference type="Gene3D" id="1.10.3260.10">
    <property type="entry name" value="DNA ligase, ATP-dependent, N-terminal domain"/>
    <property type="match status" value="1"/>
</dbReference>
<dbReference type="SUPFAM" id="SSF50249">
    <property type="entry name" value="Nucleic acid-binding proteins"/>
    <property type="match status" value="1"/>
</dbReference>
<keyword evidence="13" id="KW-0233">DNA recombination</keyword>
<evidence type="ECO:0000256" key="4">
    <source>
        <dbReference type="ARBA" id="ARBA00012727"/>
    </source>
</evidence>
<dbReference type="InterPro" id="IPR012340">
    <property type="entry name" value="NA-bd_OB-fold"/>
</dbReference>
<reference evidence="23" key="1">
    <citation type="submission" date="2021-01" db="EMBL/GenBank/DDBJ databases">
        <title>Adiantum capillus-veneris genome.</title>
        <authorList>
            <person name="Fang Y."/>
            <person name="Liao Q."/>
        </authorList>
    </citation>
    <scope>NUCLEOTIDE SEQUENCE</scope>
    <source>
        <strain evidence="23">H3</strain>
        <tissue evidence="23">Leaf</tissue>
    </source>
</reference>
<proteinExistence type="inferred from homology"/>
<dbReference type="PANTHER" id="PTHR45997">
    <property type="entry name" value="DNA LIGASE 4"/>
    <property type="match status" value="1"/>
</dbReference>
<evidence type="ECO:0000256" key="6">
    <source>
        <dbReference type="ARBA" id="ARBA00022598"/>
    </source>
</evidence>
<keyword evidence="12" id="KW-0460">Magnesium</keyword>
<evidence type="ECO:0000313" key="23">
    <source>
        <dbReference type="EMBL" id="KAI5066753.1"/>
    </source>
</evidence>
<dbReference type="Gene3D" id="3.30.470.30">
    <property type="entry name" value="DNA ligase/mRNA capping enzyme"/>
    <property type="match status" value="1"/>
</dbReference>
<dbReference type="InterPro" id="IPR001357">
    <property type="entry name" value="BRCT_dom"/>
</dbReference>